<feature type="domain" description="Heterokaryon incompatibility" evidence="1">
    <location>
        <begin position="54"/>
        <end position="157"/>
    </location>
</feature>
<evidence type="ECO:0000259" key="1">
    <source>
        <dbReference type="Pfam" id="PF06985"/>
    </source>
</evidence>
<gene>
    <name evidence="2" type="ORF">QBC47DRAFT_418836</name>
</gene>
<dbReference type="PANTHER" id="PTHR24148:SF82">
    <property type="entry name" value="HETEROKARYON INCOMPATIBILITY DOMAIN-CONTAINING PROTEIN"/>
    <property type="match status" value="1"/>
</dbReference>
<dbReference type="Proteomes" id="UP001239445">
    <property type="component" value="Unassembled WGS sequence"/>
</dbReference>
<dbReference type="AlphaFoldDB" id="A0AAJ0B529"/>
<dbReference type="InterPro" id="IPR010730">
    <property type="entry name" value="HET"/>
</dbReference>
<comment type="caution">
    <text evidence="2">The sequence shown here is derived from an EMBL/GenBank/DDBJ whole genome shotgun (WGS) entry which is preliminary data.</text>
</comment>
<organism evidence="2 3">
    <name type="scientific">Echria macrotheca</name>
    <dbReference type="NCBI Taxonomy" id="438768"/>
    <lineage>
        <taxon>Eukaryota</taxon>
        <taxon>Fungi</taxon>
        <taxon>Dikarya</taxon>
        <taxon>Ascomycota</taxon>
        <taxon>Pezizomycotina</taxon>
        <taxon>Sordariomycetes</taxon>
        <taxon>Sordariomycetidae</taxon>
        <taxon>Sordariales</taxon>
        <taxon>Schizotheciaceae</taxon>
        <taxon>Echria</taxon>
    </lineage>
</organism>
<keyword evidence="3" id="KW-1185">Reference proteome</keyword>
<protein>
    <submittedName>
        <fullName evidence="2">Heterokaryon incompatibility protein-domain-containing protein</fullName>
    </submittedName>
</protein>
<reference evidence="2" key="1">
    <citation type="submission" date="2023-06" db="EMBL/GenBank/DDBJ databases">
        <title>Genome-scale phylogeny and comparative genomics of the fungal order Sordariales.</title>
        <authorList>
            <consortium name="Lawrence Berkeley National Laboratory"/>
            <person name="Hensen N."/>
            <person name="Bonometti L."/>
            <person name="Westerberg I."/>
            <person name="Brannstrom I.O."/>
            <person name="Guillou S."/>
            <person name="Cros-Aarteil S."/>
            <person name="Calhoun S."/>
            <person name="Haridas S."/>
            <person name="Kuo A."/>
            <person name="Mondo S."/>
            <person name="Pangilinan J."/>
            <person name="Riley R."/>
            <person name="Labutti K."/>
            <person name="Andreopoulos B."/>
            <person name="Lipzen A."/>
            <person name="Chen C."/>
            <person name="Yanf M."/>
            <person name="Daum C."/>
            <person name="Ng V."/>
            <person name="Clum A."/>
            <person name="Steindorff A."/>
            <person name="Ohm R."/>
            <person name="Martin F."/>
            <person name="Silar P."/>
            <person name="Natvig D."/>
            <person name="Lalanne C."/>
            <person name="Gautier V."/>
            <person name="Ament-Velasquez S.L."/>
            <person name="Kruys A."/>
            <person name="Hutchinson M.I."/>
            <person name="Powell A.J."/>
            <person name="Barry K."/>
            <person name="Miller A.N."/>
            <person name="Grigoriev I.V."/>
            <person name="Debuchy R."/>
            <person name="Gladieux P."/>
            <person name="Thoren M.H."/>
            <person name="Johannesson H."/>
        </authorList>
    </citation>
    <scope>NUCLEOTIDE SEQUENCE</scope>
    <source>
        <strain evidence="2">PSN4</strain>
    </source>
</reference>
<dbReference type="Pfam" id="PF06985">
    <property type="entry name" value="HET"/>
    <property type="match status" value="1"/>
</dbReference>
<sequence>MTPGLVYKPLPNDVPTIRLLLIAAPTGGAYDDGIVCTTVAVPLNDPTALRQMPYRALSYSWRDKACLTDLTGPESDNFGALVPPATIVCDGLKTQIPQTLNLALWRLRQRFTTPRVWVDYLCINQADDDEKTSQVSLMSDIYALADEVVVWLGESTPGLNTLQFEWHGDDRDYDFIGHYIRCFSKWEASAPVSSVSLFSPRSIDRPEINEDARENPYPPEVLTGPFVLEDRLARPSPTSGVLGIFCLFRLLFRSDSWPIRFHGGDLSILSTGQRSWSKMIDDMIWALSERPWWKRTWVVQECVLAKRAVVYCGGMSAPWDMFAGGAQAYLRKMAQQDLLRSSETNPLLVLSKMILQIEAPRKLVTTGSGMRLVHVLRQFHSRQATDSRDKVFGLLGLVGRGASYTITPNYQLTAPEVFIQAAVQILQEDQGLALLLGPRTLYKHPSIPNSPGTRLLPFLASQLRRSIDIPSWCVNWEDMPTESERLRLQCLDLYAADGSQPSTPVYLHAKPRGFILQLNVYPIGEIDAVEDALLPERGYGRLRSAAANIISRVLRTRPELQELDICRHICADVVHDSLSRSLDDRESYRRCCENDSTAINFFMRDETTKINRKTAFGPGIMRQSYIPPPETTAGRNSVYYAMEAMAGGRRVFYSRIAGGNVGIGPPDIKPGDLICIVPGLSVPLVLRRTDARFCVGNPVSKLCGEGPTPEPGICNTRHERCYVLVGDVYVPGVMDGQLMAMSPKLFTAFLV</sequence>
<evidence type="ECO:0000313" key="3">
    <source>
        <dbReference type="Proteomes" id="UP001239445"/>
    </source>
</evidence>
<proteinExistence type="predicted"/>
<accession>A0AAJ0B529</accession>
<dbReference type="PANTHER" id="PTHR24148">
    <property type="entry name" value="ANKYRIN REPEAT DOMAIN-CONTAINING PROTEIN 39 HOMOLOG-RELATED"/>
    <property type="match status" value="1"/>
</dbReference>
<dbReference type="InterPro" id="IPR052895">
    <property type="entry name" value="HetReg/Transcr_Mod"/>
</dbReference>
<dbReference type="EMBL" id="MU839856">
    <property type="protein sequence ID" value="KAK1749541.1"/>
    <property type="molecule type" value="Genomic_DNA"/>
</dbReference>
<name>A0AAJ0B529_9PEZI</name>
<evidence type="ECO:0000313" key="2">
    <source>
        <dbReference type="EMBL" id="KAK1749541.1"/>
    </source>
</evidence>